<gene>
    <name evidence="1" type="primary">rhaD_3</name>
    <name evidence="1" type="ORF">NCTC12195_01073</name>
</gene>
<organism evidence="1 2">
    <name type="scientific">Staphylococcus gallinarum</name>
    <dbReference type="NCBI Taxonomy" id="1293"/>
    <lineage>
        <taxon>Bacteria</taxon>
        <taxon>Bacillati</taxon>
        <taxon>Bacillota</taxon>
        <taxon>Bacilli</taxon>
        <taxon>Bacillales</taxon>
        <taxon>Staphylococcaceae</taxon>
        <taxon>Staphylococcus</taxon>
    </lineage>
</organism>
<dbReference type="SUPFAM" id="SSF53639">
    <property type="entry name" value="AraD/HMP-PK domain-like"/>
    <property type="match status" value="1"/>
</dbReference>
<dbReference type="EMBL" id="UHDK01000001">
    <property type="protein sequence ID" value="SUM31638.1"/>
    <property type="molecule type" value="Genomic_DNA"/>
</dbReference>
<sequence>MSYGLSHGIFGAGTDLDETFGLIETIEKSAEVYTHVQSQGGIKQDITDEDLLKLAKGFNVVPKSGYLEVGV</sequence>
<evidence type="ECO:0000313" key="2">
    <source>
        <dbReference type="Proteomes" id="UP000255277"/>
    </source>
</evidence>
<keyword evidence="1" id="KW-0456">Lyase</keyword>
<dbReference type="Gene3D" id="3.40.225.10">
    <property type="entry name" value="Class II aldolase/adducin N-terminal domain"/>
    <property type="match status" value="1"/>
</dbReference>
<accession>A0A380FBT7</accession>
<protein>
    <submittedName>
        <fullName evidence="1">Rhamnulose-1-phosphate aldolase</fullName>
        <ecNumber evidence="1">4.1.2.19</ecNumber>
    </submittedName>
</protein>
<reference evidence="1 2" key="1">
    <citation type="submission" date="2018-06" db="EMBL/GenBank/DDBJ databases">
        <authorList>
            <consortium name="Pathogen Informatics"/>
            <person name="Doyle S."/>
        </authorList>
    </citation>
    <scope>NUCLEOTIDE SEQUENCE [LARGE SCALE GENOMIC DNA]</scope>
    <source>
        <strain evidence="1 2">NCTC12195</strain>
    </source>
</reference>
<dbReference type="Proteomes" id="UP000255277">
    <property type="component" value="Unassembled WGS sequence"/>
</dbReference>
<dbReference type="GO" id="GO:0008994">
    <property type="term" value="F:rhamnulose-1-phosphate aldolase activity"/>
    <property type="evidence" value="ECO:0007669"/>
    <property type="project" value="UniProtKB-EC"/>
</dbReference>
<proteinExistence type="predicted"/>
<dbReference type="InterPro" id="IPR036409">
    <property type="entry name" value="Aldolase_II/adducin_N_sf"/>
</dbReference>
<evidence type="ECO:0000313" key="1">
    <source>
        <dbReference type="EMBL" id="SUM31638.1"/>
    </source>
</evidence>
<dbReference type="EC" id="4.1.2.19" evidence="1"/>
<name>A0A380FBT7_STAGA</name>
<dbReference type="AlphaFoldDB" id="A0A380FBT7"/>